<feature type="binding site" evidence="7">
    <location>
        <begin position="154"/>
        <end position="155"/>
    </location>
    <ligand>
        <name>UDP-N-acetyl-alpha-D-muramoyl-L-alanyl-D-glutamate</name>
        <dbReference type="ChEBI" id="CHEBI:83900"/>
    </ligand>
</feature>
<keyword evidence="7" id="KW-0067">ATP-binding</keyword>
<dbReference type="OrthoDB" id="9800958at2"/>
<dbReference type="Gene3D" id="3.90.190.20">
    <property type="entry name" value="Mur ligase, C-terminal domain"/>
    <property type="match status" value="1"/>
</dbReference>
<keyword evidence="4 7" id="KW-0573">Peptidoglycan synthesis</keyword>
<dbReference type="Gene3D" id="3.40.1190.10">
    <property type="entry name" value="Mur-like, catalytic domain"/>
    <property type="match status" value="1"/>
</dbReference>
<evidence type="ECO:0000256" key="2">
    <source>
        <dbReference type="ARBA" id="ARBA00022618"/>
    </source>
</evidence>
<protein>
    <recommendedName>
        <fullName evidence="7">UDP-N-acetylmuramoyl-L-alanyl-D-glutamate--2,6-diaminopimelate ligase</fullName>
        <ecNumber evidence="7">6.3.2.13</ecNumber>
    </recommendedName>
    <alternativeName>
        <fullName evidence="7">Meso-A2pm-adding enzyme</fullName>
    </alternativeName>
    <alternativeName>
        <fullName evidence="7">Meso-diaminopimelate-adding enzyme</fullName>
    </alternativeName>
    <alternativeName>
        <fullName evidence="7">UDP-MurNAc-L-Ala-D-Glu:meso-diaminopimelate ligase</fullName>
    </alternativeName>
    <alternativeName>
        <fullName evidence="7">UDP-MurNAc-tripeptide synthetase</fullName>
    </alternativeName>
    <alternativeName>
        <fullName evidence="7">UDP-N-acetylmuramyl-tripeptide synthetase</fullName>
    </alternativeName>
</protein>
<dbReference type="Pfam" id="PF01225">
    <property type="entry name" value="Mur_ligase"/>
    <property type="match status" value="1"/>
</dbReference>
<organism evidence="12 13">
    <name type="scientific">Candidatus Nanopelagicus limnae</name>
    <dbReference type="NCBI Taxonomy" id="1884634"/>
    <lineage>
        <taxon>Bacteria</taxon>
        <taxon>Bacillati</taxon>
        <taxon>Actinomycetota</taxon>
        <taxon>Actinomycetes</taxon>
        <taxon>Candidatus Nanopelagicales</taxon>
        <taxon>Candidatus Nanopelagicaceae</taxon>
        <taxon>Candidatus Nanopelagicus</taxon>
    </lineage>
</organism>
<dbReference type="InterPro" id="IPR004101">
    <property type="entry name" value="Mur_ligase_C"/>
</dbReference>
<dbReference type="Gene3D" id="3.40.1390.10">
    <property type="entry name" value="MurE/MurF, N-terminal domain"/>
    <property type="match status" value="1"/>
</dbReference>
<dbReference type="PANTHER" id="PTHR23135">
    <property type="entry name" value="MUR LIGASE FAMILY MEMBER"/>
    <property type="match status" value="1"/>
</dbReference>
<keyword evidence="6 7" id="KW-0961">Cell wall biogenesis/degradation</keyword>
<dbReference type="GO" id="GO:0005737">
    <property type="term" value="C:cytoplasm"/>
    <property type="evidence" value="ECO:0007669"/>
    <property type="project" value="UniProtKB-SubCell"/>
</dbReference>
<dbReference type="GO" id="GO:0051301">
    <property type="term" value="P:cell division"/>
    <property type="evidence" value="ECO:0007669"/>
    <property type="project" value="UniProtKB-KW"/>
</dbReference>
<dbReference type="GO" id="GO:0000287">
    <property type="term" value="F:magnesium ion binding"/>
    <property type="evidence" value="ECO:0007669"/>
    <property type="project" value="UniProtKB-UniRule"/>
</dbReference>
<keyword evidence="13" id="KW-1185">Reference proteome</keyword>
<evidence type="ECO:0000259" key="10">
    <source>
        <dbReference type="Pfam" id="PF02875"/>
    </source>
</evidence>
<keyword evidence="3 7" id="KW-0133">Cell shape</keyword>
<feature type="short sequence motif" description="Meso-diaminopimelate recognition motif" evidence="7">
    <location>
        <begin position="406"/>
        <end position="409"/>
    </location>
</feature>
<evidence type="ECO:0000256" key="4">
    <source>
        <dbReference type="ARBA" id="ARBA00022984"/>
    </source>
</evidence>
<dbReference type="NCBIfam" id="TIGR01085">
    <property type="entry name" value="murE"/>
    <property type="match status" value="1"/>
</dbReference>
<feature type="binding site" evidence="7">
    <location>
        <position position="189"/>
    </location>
    <ligand>
        <name>UDP-N-acetyl-alpha-D-muramoyl-L-alanyl-D-glutamate</name>
        <dbReference type="ChEBI" id="CHEBI:83900"/>
    </ligand>
</feature>
<dbReference type="PANTHER" id="PTHR23135:SF4">
    <property type="entry name" value="UDP-N-ACETYLMURAMOYL-L-ALANYL-D-GLUTAMATE--2,6-DIAMINOPIMELATE LIGASE MURE HOMOLOG, CHLOROPLASTIC"/>
    <property type="match status" value="1"/>
</dbReference>
<keyword evidence="7" id="KW-0963">Cytoplasm</keyword>
<evidence type="ECO:0000313" key="13">
    <source>
        <dbReference type="Proteomes" id="UP000217153"/>
    </source>
</evidence>
<feature type="binding site" evidence="7">
    <location>
        <position position="187"/>
    </location>
    <ligand>
        <name>UDP-N-acetyl-alpha-D-muramoyl-L-alanyl-D-glutamate</name>
        <dbReference type="ChEBI" id="CHEBI:83900"/>
    </ligand>
</feature>
<dbReference type="InterPro" id="IPR035911">
    <property type="entry name" value="MurE/MurF_N"/>
</dbReference>
<dbReference type="EMBL" id="CP016768">
    <property type="protein sequence ID" value="ASY09467.1"/>
    <property type="molecule type" value="Genomic_DNA"/>
</dbReference>
<dbReference type="KEGG" id="abam:B1s21122_03835"/>
<dbReference type="InterPro" id="IPR036565">
    <property type="entry name" value="Mur-like_cat_sf"/>
</dbReference>
<dbReference type="UniPathway" id="UPA00219"/>
<evidence type="ECO:0000256" key="1">
    <source>
        <dbReference type="ARBA" id="ARBA00005898"/>
    </source>
</evidence>
<dbReference type="SUPFAM" id="SSF63418">
    <property type="entry name" value="MurE/MurF N-terminal domain"/>
    <property type="match status" value="1"/>
</dbReference>
<accession>A0A249JY62</accession>
<dbReference type="GO" id="GO:0071555">
    <property type="term" value="P:cell wall organization"/>
    <property type="evidence" value="ECO:0007669"/>
    <property type="project" value="UniProtKB-KW"/>
</dbReference>
<feature type="domain" description="Mur ligase central" evidence="11">
    <location>
        <begin position="110"/>
        <end position="310"/>
    </location>
</feature>
<evidence type="ECO:0000256" key="5">
    <source>
        <dbReference type="ARBA" id="ARBA00023306"/>
    </source>
</evidence>
<feature type="binding site" evidence="7">
    <location>
        <position position="181"/>
    </location>
    <ligand>
        <name>UDP-N-acetyl-alpha-D-muramoyl-L-alanyl-D-glutamate</name>
        <dbReference type="ChEBI" id="CHEBI:83900"/>
    </ligand>
</feature>
<gene>
    <name evidence="7" type="primary">murE</name>
    <name evidence="12" type="ORF">B1s21122_03835</name>
</gene>
<name>A0A249JY62_9ACTN</name>
<dbReference type="Proteomes" id="UP000217153">
    <property type="component" value="Chromosome"/>
</dbReference>
<dbReference type="InterPro" id="IPR013221">
    <property type="entry name" value="Mur_ligase_cen"/>
</dbReference>
<comment type="caution">
    <text evidence="7">Lacks conserved residue(s) required for the propagation of feature annotation.</text>
</comment>
<comment type="cofactor">
    <cofactor evidence="7">
        <name>Mg(2+)</name>
        <dbReference type="ChEBI" id="CHEBI:18420"/>
    </cofactor>
</comment>
<feature type="binding site" evidence="7">
    <location>
        <begin position="406"/>
        <end position="409"/>
    </location>
    <ligand>
        <name>meso-2,6-diaminopimelate</name>
        <dbReference type="ChEBI" id="CHEBI:57791"/>
    </ligand>
</feature>
<dbReference type="InterPro" id="IPR000713">
    <property type="entry name" value="Mur_ligase_N"/>
</dbReference>
<dbReference type="InterPro" id="IPR036615">
    <property type="entry name" value="Mur_ligase_C_dom_sf"/>
</dbReference>
<dbReference type="InterPro" id="IPR005761">
    <property type="entry name" value="UDP-N-AcMur-Glu-dNH2Pim_ligase"/>
</dbReference>
<dbReference type="GO" id="GO:0009252">
    <property type="term" value="P:peptidoglycan biosynthetic process"/>
    <property type="evidence" value="ECO:0007669"/>
    <property type="project" value="UniProtKB-UniRule"/>
</dbReference>
<evidence type="ECO:0000256" key="3">
    <source>
        <dbReference type="ARBA" id="ARBA00022960"/>
    </source>
</evidence>
<comment type="similarity">
    <text evidence="1 7">Belongs to the MurCDEF family. MurE subfamily.</text>
</comment>
<keyword evidence="7" id="KW-0460">Magnesium</keyword>
<evidence type="ECO:0000256" key="7">
    <source>
        <dbReference type="HAMAP-Rule" id="MF_00208"/>
    </source>
</evidence>
<evidence type="ECO:0000256" key="6">
    <source>
        <dbReference type="ARBA" id="ARBA00023316"/>
    </source>
</evidence>
<comment type="pathway">
    <text evidence="7 8">Cell wall biogenesis; peptidoglycan biosynthesis.</text>
</comment>
<dbReference type="GO" id="GO:0008765">
    <property type="term" value="F:UDP-N-acetylmuramoylalanyl-D-glutamate-2,6-diaminopimelate ligase activity"/>
    <property type="evidence" value="ECO:0007669"/>
    <property type="project" value="UniProtKB-UniRule"/>
</dbReference>
<dbReference type="SUPFAM" id="SSF53244">
    <property type="entry name" value="MurD-like peptide ligases, peptide-binding domain"/>
    <property type="match status" value="1"/>
</dbReference>
<proteinExistence type="inferred from homology"/>
<dbReference type="GO" id="GO:0008360">
    <property type="term" value="P:regulation of cell shape"/>
    <property type="evidence" value="ECO:0007669"/>
    <property type="project" value="UniProtKB-KW"/>
</dbReference>
<dbReference type="NCBIfam" id="NF001126">
    <property type="entry name" value="PRK00139.1-4"/>
    <property type="match status" value="1"/>
</dbReference>
<feature type="binding site" evidence="7">
    <location>
        <position position="461"/>
    </location>
    <ligand>
        <name>meso-2,6-diaminopimelate</name>
        <dbReference type="ChEBI" id="CHEBI:57791"/>
    </ligand>
</feature>
<dbReference type="EC" id="6.3.2.13" evidence="7"/>
<evidence type="ECO:0000259" key="9">
    <source>
        <dbReference type="Pfam" id="PF01225"/>
    </source>
</evidence>
<comment type="function">
    <text evidence="7">Catalyzes the addition of meso-diaminopimelic acid to the nucleotide precursor UDP-N-acetylmuramoyl-L-alanyl-D-glutamate (UMAG) in the biosynthesis of bacterial cell-wall peptidoglycan.</text>
</comment>
<evidence type="ECO:0000256" key="8">
    <source>
        <dbReference type="RuleBase" id="RU004135"/>
    </source>
</evidence>
<dbReference type="RefSeq" id="WP_095680776.1">
    <property type="nucleotide sequence ID" value="NZ_CP016768.2"/>
</dbReference>
<feature type="binding site" evidence="7">
    <location>
        <position position="382"/>
    </location>
    <ligand>
        <name>meso-2,6-diaminopimelate</name>
        <dbReference type="ChEBI" id="CHEBI:57791"/>
    </ligand>
</feature>
<feature type="modified residue" description="N6-carboxylysine" evidence="7">
    <location>
        <position position="221"/>
    </location>
</feature>
<sequence length="488" mass="52574">MRIIPGTPLAKSLLEFDSKIFDQRVFISGVSINAQKVVPGDLFIAFAGANTHGVSYLEQAISNGAVAVLSDQKIKSSIPSFIHPKPREIVGPISAWLHGHPFESMKAIGITGTNGKTTTANLVKQIWQLNSIKSGLIGTLGVEIGEEKLESARTTPEADDLQAIAGAMVEQGCKNLVMEVSSHAIDQGRIKSAKYEVVAFSNLTQDHLDYHLNMENYFQAKAKLFTSEYAKVAVINIDDSYGKKLSHQVKIPVVSVSRKDSNADFYLAKAEIKNGLYQVEIKSKSGESLIENFALLGDYNLDNLLLAVAIVNSVGLSLDKIAPTIGKLHSVPGRLESVNAGQKFTALVDYAHTPDAVERVIATVKSVTDGKIIGVLGCGGDRDASKRSVMGHALFNGCDLAVFTSDNPRSESAESILKEMTKGLDLGKKGFIEIDRKSAIDLAVKNAQSGDVVLLMGKGHESGQEVNSVVTPFDDRVELAESIKRLVR</sequence>
<comment type="catalytic activity">
    <reaction evidence="7">
        <text>UDP-N-acetyl-alpha-D-muramoyl-L-alanyl-D-glutamate + meso-2,6-diaminopimelate + ATP = UDP-N-acetyl-alpha-D-muramoyl-L-alanyl-gamma-D-glutamyl-meso-2,6-diaminopimelate + ADP + phosphate + H(+)</text>
        <dbReference type="Rhea" id="RHEA:23676"/>
        <dbReference type="ChEBI" id="CHEBI:15378"/>
        <dbReference type="ChEBI" id="CHEBI:30616"/>
        <dbReference type="ChEBI" id="CHEBI:43474"/>
        <dbReference type="ChEBI" id="CHEBI:57791"/>
        <dbReference type="ChEBI" id="CHEBI:83900"/>
        <dbReference type="ChEBI" id="CHEBI:83905"/>
        <dbReference type="ChEBI" id="CHEBI:456216"/>
        <dbReference type="EC" id="6.3.2.13"/>
    </reaction>
</comment>
<dbReference type="SUPFAM" id="SSF53623">
    <property type="entry name" value="MurD-like peptide ligases, catalytic domain"/>
    <property type="match status" value="1"/>
</dbReference>
<dbReference type="AlphaFoldDB" id="A0A249JY62"/>
<comment type="subcellular location">
    <subcellularLocation>
        <location evidence="7 8">Cytoplasm</location>
    </subcellularLocation>
</comment>
<feature type="binding site" evidence="7">
    <location>
        <position position="457"/>
    </location>
    <ligand>
        <name>meso-2,6-diaminopimelate</name>
        <dbReference type="ChEBI" id="CHEBI:57791"/>
    </ligand>
</feature>
<keyword evidence="2 7" id="KW-0132">Cell division</keyword>
<feature type="binding site" evidence="7">
    <location>
        <begin position="112"/>
        <end position="118"/>
    </location>
    <ligand>
        <name>ATP</name>
        <dbReference type="ChEBI" id="CHEBI:30616"/>
    </ligand>
</feature>
<dbReference type="Pfam" id="PF02875">
    <property type="entry name" value="Mur_ligase_C"/>
    <property type="match status" value="1"/>
</dbReference>
<feature type="domain" description="Mur ligase C-terminal" evidence="10">
    <location>
        <begin position="333"/>
        <end position="459"/>
    </location>
</feature>
<keyword evidence="7" id="KW-0547">Nucleotide-binding</keyword>
<reference evidence="13" key="1">
    <citation type="submission" date="2016-10" db="EMBL/GenBank/DDBJ databases">
        <title>High microdiversification within the ubiquitous acI lineage of Actinobacteria.</title>
        <authorList>
            <person name="Neuenschwander S.M."/>
            <person name="Salcher M."/>
            <person name="Ghai R."/>
            <person name="Pernthaler J."/>
        </authorList>
    </citation>
    <scope>NUCLEOTIDE SEQUENCE [LARGE SCALE GENOMIC DNA]</scope>
</reference>
<keyword evidence="7 12" id="KW-0436">Ligase</keyword>
<dbReference type="Pfam" id="PF08245">
    <property type="entry name" value="Mur_ligase_M"/>
    <property type="match status" value="1"/>
</dbReference>
<evidence type="ECO:0000259" key="11">
    <source>
        <dbReference type="Pfam" id="PF08245"/>
    </source>
</evidence>
<dbReference type="NCBIfam" id="NF001124">
    <property type="entry name" value="PRK00139.1-2"/>
    <property type="match status" value="1"/>
</dbReference>
<keyword evidence="5 7" id="KW-0131">Cell cycle</keyword>
<evidence type="ECO:0000313" key="12">
    <source>
        <dbReference type="EMBL" id="ASY09467.1"/>
    </source>
</evidence>
<feature type="domain" description="Mur ligase N-terminal catalytic" evidence="9">
    <location>
        <begin position="27"/>
        <end position="74"/>
    </location>
</feature>
<comment type="PTM">
    <text evidence="7">Carboxylation is probably crucial for Mg(2+) binding and, consequently, for the gamma-phosphate positioning of ATP.</text>
</comment>
<dbReference type="GO" id="GO:0005524">
    <property type="term" value="F:ATP binding"/>
    <property type="evidence" value="ECO:0007669"/>
    <property type="project" value="UniProtKB-UniRule"/>
</dbReference>
<dbReference type="HAMAP" id="MF_00208">
    <property type="entry name" value="MurE"/>
    <property type="match status" value="1"/>
</dbReference>